<evidence type="ECO:0000259" key="3">
    <source>
        <dbReference type="SMART" id="SM00672"/>
    </source>
</evidence>
<evidence type="ECO:0000256" key="1">
    <source>
        <dbReference type="ARBA" id="ARBA00010118"/>
    </source>
</evidence>
<proteinExistence type="inferred from homology"/>
<comment type="similarity">
    <text evidence="1">Belongs to the glycosyltransferase 90 family.</text>
</comment>
<organism evidence="4 5">
    <name type="scientific">Polarella glacialis</name>
    <name type="common">Dinoflagellate</name>
    <dbReference type="NCBI Taxonomy" id="89957"/>
    <lineage>
        <taxon>Eukaryota</taxon>
        <taxon>Sar</taxon>
        <taxon>Alveolata</taxon>
        <taxon>Dinophyceae</taxon>
        <taxon>Suessiales</taxon>
        <taxon>Suessiaceae</taxon>
        <taxon>Polarella</taxon>
    </lineage>
</organism>
<dbReference type="Pfam" id="PF05686">
    <property type="entry name" value="Glyco_transf_90"/>
    <property type="match status" value="1"/>
</dbReference>
<sequence length="182" mass="21259">ELGLYRSADWNLSTWLQMPRGRLVWLSRFFPYIDAKFVDAEDRGVLPMDADLKEFLINEGLFADKKSLHAQAWYKYQIGIDGNSASDRIYSQLFMGSVVLIPEGPWKLTSLHSMLKPWVHFVPVRHDLSDLVERLDWLRENDDQARQIARNAVAFAHEYLTCDSILHYVDRLLRAYAEKLTE</sequence>
<dbReference type="InterPro" id="IPR051091">
    <property type="entry name" value="O-Glucosyltr/Glycosyltrsf_90"/>
</dbReference>
<dbReference type="PANTHER" id="PTHR12203:SF35">
    <property type="entry name" value="PROTEIN O-GLUCOSYLTRANSFERASE 1"/>
    <property type="match status" value="1"/>
</dbReference>
<feature type="domain" description="Glycosyl transferase CAP10" evidence="3">
    <location>
        <begin position="4"/>
        <end position="179"/>
    </location>
</feature>
<dbReference type="EMBL" id="CAJNNW010012720">
    <property type="protein sequence ID" value="CAE8654594.1"/>
    <property type="molecule type" value="Genomic_DNA"/>
</dbReference>
<dbReference type="PANTHER" id="PTHR12203">
    <property type="entry name" value="KDEL LYS-ASP-GLU-LEU CONTAINING - RELATED"/>
    <property type="match status" value="1"/>
</dbReference>
<protein>
    <recommendedName>
        <fullName evidence="3">Glycosyl transferase CAP10 domain-containing protein</fullName>
    </recommendedName>
</protein>
<reference evidence="4" key="1">
    <citation type="submission" date="2021-02" db="EMBL/GenBank/DDBJ databases">
        <authorList>
            <person name="Dougan E. K."/>
            <person name="Rhodes N."/>
            <person name="Thang M."/>
            <person name="Chan C."/>
        </authorList>
    </citation>
    <scope>NUCLEOTIDE SEQUENCE</scope>
</reference>
<name>A0A813IQ08_POLGL</name>
<evidence type="ECO:0000313" key="4">
    <source>
        <dbReference type="EMBL" id="CAE8654594.1"/>
    </source>
</evidence>
<keyword evidence="2" id="KW-0808">Transferase</keyword>
<dbReference type="Proteomes" id="UP000626109">
    <property type="component" value="Unassembled WGS sequence"/>
</dbReference>
<feature type="non-terminal residue" evidence="4">
    <location>
        <position position="182"/>
    </location>
</feature>
<dbReference type="AlphaFoldDB" id="A0A813IQ08"/>
<accession>A0A813IQ08</accession>
<evidence type="ECO:0000256" key="2">
    <source>
        <dbReference type="ARBA" id="ARBA00022679"/>
    </source>
</evidence>
<dbReference type="GO" id="GO:0016740">
    <property type="term" value="F:transferase activity"/>
    <property type="evidence" value="ECO:0007669"/>
    <property type="project" value="UniProtKB-KW"/>
</dbReference>
<dbReference type="SMART" id="SM00672">
    <property type="entry name" value="CAP10"/>
    <property type="match status" value="1"/>
</dbReference>
<evidence type="ECO:0000313" key="5">
    <source>
        <dbReference type="Proteomes" id="UP000626109"/>
    </source>
</evidence>
<comment type="caution">
    <text evidence="4">The sequence shown here is derived from an EMBL/GenBank/DDBJ whole genome shotgun (WGS) entry which is preliminary data.</text>
</comment>
<dbReference type="InterPro" id="IPR006598">
    <property type="entry name" value="CAP10"/>
</dbReference>
<gene>
    <name evidence="4" type="ORF">PGLA2088_LOCUS11105</name>
</gene>